<gene>
    <name evidence="1" type="ORF">DU002_18645</name>
</gene>
<comment type="caution">
    <text evidence="1">The sequence shown here is derived from an EMBL/GenBank/DDBJ whole genome shotgun (WGS) entry which is preliminary data.</text>
</comment>
<dbReference type="RefSeq" id="WP_114339968.1">
    <property type="nucleotide sequence ID" value="NZ_QPID01000016.1"/>
</dbReference>
<evidence type="ECO:0000313" key="1">
    <source>
        <dbReference type="EMBL" id="RCU43290.1"/>
    </source>
</evidence>
<name>A0A368MZE5_9GAMM</name>
<dbReference type="Proteomes" id="UP000252558">
    <property type="component" value="Unassembled WGS sequence"/>
</dbReference>
<organism evidence="1 2">
    <name type="scientific">Corallincola holothuriorum</name>
    <dbReference type="NCBI Taxonomy" id="2282215"/>
    <lineage>
        <taxon>Bacteria</taxon>
        <taxon>Pseudomonadati</taxon>
        <taxon>Pseudomonadota</taxon>
        <taxon>Gammaproteobacteria</taxon>
        <taxon>Alteromonadales</taxon>
        <taxon>Psychromonadaceae</taxon>
        <taxon>Corallincola</taxon>
    </lineage>
</organism>
<accession>A0A368MZE5</accession>
<dbReference type="OrthoDB" id="6308355at2"/>
<sequence>MKLVSVIARTKPLCFDLAGNLLLSKSHRVYIKTVSGKLSFLFGFKESKLNKLLSFFPLWFRMKRLGVMAAISSGDDFFFTHGRKIYRYNMEHRLLSEELVFTQGRGPLKFCEVKGIPGFSDSICFGEYFGNHERKSIKIFQRKIDGAWLSPFKFENGEINHVHALIPDVTNECIWILTGDFEHSAAIYQARNDFQDVELILGGEQKFRSCVAFPVSNGILYATDTQMENNSIRLLTQKQGQWVSEKLFDINGSCIYGCEIKDFYIFSTSTEPSEKRKGFLRKLFDNKPASGILENKSDILSVRKSDFDFKLVASVNKDVWPYRLFQFGTIMFPSNSDNSNRLYAYNVGSKSNDLSTECYDLSE</sequence>
<protein>
    <submittedName>
        <fullName evidence="1">Uncharacterized protein</fullName>
    </submittedName>
</protein>
<dbReference type="AlphaFoldDB" id="A0A368MZE5"/>
<proteinExistence type="predicted"/>
<reference evidence="1 2" key="1">
    <citation type="submission" date="2018-07" db="EMBL/GenBank/DDBJ databases">
        <title>Corallincola holothuriorum sp. nov., a new facultative anaerobe isolated from sea cucumber Apostichopus japonicus.</title>
        <authorList>
            <person name="Xia H."/>
        </authorList>
    </citation>
    <scope>NUCLEOTIDE SEQUENCE [LARGE SCALE GENOMIC DNA]</scope>
    <source>
        <strain evidence="1 2">C4</strain>
    </source>
</reference>
<evidence type="ECO:0000313" key="2">
    <source>
        <dbReference type="Proteomes" id="UP000252558"/>
    </source>
</evidence>
<dbReference type="EMBL" id="QPID01000016">
    <property type="protein sequence ID" value="RCU43290.1"/>
    <property type="molecule type" value="Genomic_DNA"/>
</dbReference>
<keyword evidence="2" id="KW-1185">Reference proteome</keyword>